<keyword evidence="6 8" id="KW-0274">FAD</keyword>
<keyword evidence="13" id="KW-1185">Reference proteome</keyword>
<dbReference type="Pfam" id="PF02770">
    <property type="entry name" value="Acyl-CoA_dh_M"/>
    <property type="match status" value="1"/>
</dbReference>
<dbReference type="FunFam" id="1.20.140.10:FF:000001">
    <property type="entry name" value="Acyl-CoA dehydrogenase"/>
    <property type="match status" value="1"/>
</dbReference>
<evidence type="ECO:0000256" key="8">
    <source>
        <dbReference type="RuleBase" id="RU362125"/>
    </source>
</evidence>
<evidence type="ECO:0000259" key="9">
    <source>
        <dbReference type="Pfam" id="PF00441"/>
    </source>
</evidence>
<dbReference type="SUPFAM" id="SSF47203">
    <property type="entry name" value="Acyl-CoA dehydrogenase C-terminal domain-like"/>
    <property type="match status" value="1"/>
</dbReference>
<dbReference type="SUPFAM" id="SSF56645">
    <property type="entry name" value="Acyl-CoA dehydrogenase NM domain-like"/>
    <property type="match status" value="1"/>
</dbReference>
<dbReference type="GO" id="GO:0009083">
    <property type="term" value="P:branched-chain amino acid catabolic process"/>
    <property type="evidence" value="ECO:0007669"/>
    <property type="project" value="UniProtKB-KW"/>
</dbReference>
<dbReference type="AlphaFoldDB" id="A0A9J6RQ68"/>
<proteinExistence type="inferred from homology"/>
<reference evidence="12 13" key="1">
    <citation type="submission" date="2022-12" db="EMBL/GenBank/DDBJ databases">
        <title>Dasania phycosphaerae sp. nov., isolated from particulate material of the south coast of Korea.</title>
        <authorList>
            <person name="Jiang Y."/>
        </authorList>
    </citation>
    <scope>NUCLEOTIDE SEQUENCE [LARGE SCALE GENOMIC DNA]</scope>
    <source>
        <strain evidence="12 13">GY-19</strain>
    </source>
</reference>
<keyword evidence="7 8" id="KW-0560">Oxidoreductase</keyword>
<evidence type="ECO:0000256" key="2">
    <source>
        <dbReference type="ARBA" id="ARBA00005109"/>
    </source>
</evidence>
<organism evidence="12 13">
    <name type="scientific">Dasania phycosphaerae</name>
    <dbReference type="NCBI Taxonomy" id="2950436"/>
    <lineage>
        <taxon>Bacteria</taxon>
        <taxon>Pseudomonadati</taxon>
        <taxon>Pseudomonadota</taxon>
        <taxon>Gammaproteobacteria</taxon>
        <taxon>Cellvibrionales</taxon>
        <taxon>Spongiibacteraceae</taxon>
        <taxon>Dasania</taxon>
    </lineage>
</organism>
<protein>
    <submittedName>
        <fullName evidence="12">Acyl-CoA dehydrogenase family protein</fullName>
    </submittedName>
</protein>
<accession>A0A9J6RQ68</accession>
<evidence type="ECO:0000256" key="6">
    <source>
        <dbReference type="ARBA" id="ARBA00022827"/>
    </source>
</evidence>
<evidence type="ECO:0000313" key="12">
    <source>
        <dbReference type="EMBL" id="MCZ0866312.1"/>
    </source>
</evidence>
<comment type="similarity">
    <text evidence="3 8">Belongs to the acyl-CoA dehydrogenase family.</text>
</comment>
<dbReference type="InterPro" id="IPR037069">
    <property type="entry name" value="AcylCoA_DH/ox_N_sf"/>
</dbReference>
<evidence type="ECO:0000313" key="13">
    <source>
        <dbReference type="Proteomes" id="UP001069090"/>
    </source>
</evidence>
<dbReference type="PANTHER" id="PTHR43884">
    <property type="entry name" value="ACYL-COA DEHYDROGENASE"/>
    <property type="match status" value="1"/>
</dbReference>
<evidence type="ECO:0000256" key="1">
    <source>
        <dbReference type="ARBA" id="ARBA00001974"/>
    </source>
</evidence>
<evidence type="ECO:0000256" key="4">
    <source>
        <dbReference type="ARBA" id="ARBA00022456"/>
    </source>
</evidence>
<dbReference type="FunFam" id="2.40.110.10:FF:000001">
    <property type="entry name" value="Acyl-CoA dehydrogenase, mitochondrial"/>
    <property type="match status" value="1"/>
</dbReference>
<dbReference type="RefSeq" id="WP_258332476.1">
    <property type="nucleotide sequence ID" value="NZ_JAPTGG010000011.1"/>
</dbReference>
<dbReference type="GO" id="GO:0003995">
    <property type="term" value="F:acyl-CoA dehydrogenase activity"/>
    <property type="evidence" value="ECO:0007669"/>
    <property type="project" value="InterPro"/>
</dbReference>
<comment type="pathway">
    <text evidence="2">Amino-acid degradation; L-valine degradation.</text>
</comment>
<evidence type="ECO:0000256" key="3">
    <source>
        <dbReference type="ARBA" id="ARBA00009347"/>
    </source>
</evidence>
<name>A0A9J6RQ68_9GAMM</name>
<keyword evidence="4" id="KW-0101">Branched-chain amino acid catabolism</keyword>
<dbReference type="InterPro" id="IPR006089">
    <property type="entry name" value="Acyl-CoA_DH_CS"/>
</dbReference>
<sequence length="464" mass="51476">MKFPLALRSCSLLVENPFPSFLFLQIARLGRFEFSKELLTTFDIENTVFGKRNLVRISNIVWCKLLHETVMNAEGLHMALDQETLNQFVETIRRYVRERLVPLEELVAEEDRIPEDVIDEMKEMGLFGISIPEEFGGLGLSMSEEVAIIQEMGYTSPVFRSMFGTNVGIGSQGIIMDGTPEQKEKYLPLLASGELVGSFALTEPDAGSDAGSVRTTARLEGDVYILNGTKRFITNAPRAGVFTVMARTGTREEGGRGVSAFLVDANLSGITLGKPDKKMGQKGSHTCDVIFENVRVPKDALIGGVEGQGFKTAMKVLDRGRLHISALSVGTAKRLIDESVSYTSERKQFGTEICNFQLVQAMLADSQTEYFAGKCMVEEIARSYDSGEKVSLNAASSKLFCTEMVGRVADRAVQLHGGSGYISEYCVERFYRDVRLFRLYEGTTQIQQLVIAKQMIRDFNEQTA</sequence>
<dbReference type="PROSITE" id="PS00073">
    <property type="entry name" value="ACYL_COA_DH_2"/>
    <property type="match status" value="1"/>
</dbReference>
<gene>
    <name evidence="12" type="ORF">O0V09_13960</name>
</gene>
<dbReference type="Gene3D" id="1.20.140.10">
    <property type="entry name" value="Butyryl-CoA Dehydrogenase, subunit A, domain 3"/>
    <property type="match status" value="1"/>
</dbReference>
<dbReference type="GO" id="GO:0050660">
    <property type="term" value="F:flavin adenine dinucleotide binding"/>
    <property type="evidence" value="ECO:0007669"/>
    <property type="project" value="InterPro"/>
</dbReference>
<feature type="domain" description="Acyl-CoA oxidase/dehydrogenase middle" evidence="10">
    <location>
        <begin position="198"/>
        <end position="294"/>
    </location>
</feature>
<dbReference type="EMBL" id="JAPTGG010000011">
    <property type="protein sequence ID" value="MCZ0866312.1"/>
    <property type="molecule type" value="Genomic_DNA"/>
</dbReference>
<dbReference type="Pfam" id="PF02771">
    <property type="entry name" value="Acyl-CoA_dh_N"/>
    <property type="match status" value="1"/>
</dbReference>
<dbReference type="InterPro" id="IPR036250">
    <property type="entry name" value="AcylCo_DH-like_C"/>
</dbReference>
<feature type="domain" description="Acyl-CoA dehydrogenase/oxidase N-terminal" evidence="11">
    <location>
        <begin position="83"/>
        <end position="194"/>
    </location>
</feature>
<evidence type="ECO:0000256" key="5">
    <source>
        <dbReference type="ARBA" id="ARBA00022630"/>
    </source>
</evidence>
<dbReference type="FunFam" id="1.10.540.10:FF:000001">
    <property type="entry name" value="Very long-chain-specific acyl-CoA dehydrogenase, mitochondrial"/>
    <property type="match status" value="1"/>
</dbReference>
<comment type="caution">
    <text evidence="12">The sequence shown here is derived from an EMBL/GenBank/DDBJ whole genome shotgun (WGS) entry which is preliminary data.</text>
</comment>
<evidence type="ECO:0000259" key="10">
    <source>
        <dbReference type="Pfam" id="PF02770"/>
    </source>
</evidence>
<dbReference type="InterPro" id="IPR009075">
    <property type="entry name" value="AcylCo_DH/oxidase_C"/>
</dbReference>
<dbReference type="Pfam" id="PF00441">
    <property type="entry name" value="Acyl-CoA_dh_1"/>
    <property type="match status" value="1"/>
</dbReference>
<comment type="cofactor">
    <cofactor evidence="1 8">
        <name>FAD</name>
        <dbReference type="ChEBI" id="CHEBI:57692"/>
    </cofactor>
</comment>
<evidence type="ECO:0000259" key="11">
    <source>
        <dbReference type="Pfam" id="PF02771"/>
    </source>
</evidence>
<feature type="domain" description="Acyl-CoA dehydrogenase/oxidase C-terminal" evidence="9">
    <location>
        <begin position="307"/>
        <end position="455"/>
    </location>
</feature>
<evidence type="ECO:0000256" key="7">
    <source>
        <dbReference type="ARBA" id="ARBA00023002"/>
    </source>
</evidence>
<dbReference type="Gene3D" id="1.10.540.10">
    <property type="entry name" value="Acyl-CoA dehydrogenase/oxidase, N-terminal domain"/>
    <property type="match status" value="1"/>
</dbReference>
<dbReference type="InterPro" id="IPR009100">
    <property type="entry name" value="AcylCoA_DH/oxidase_NM_dom_sf"/>
</dbReference>
<dbReference type="InterPro" id="IPR013786">
    <property type="entry name" value="AcylCoA_DH/ox_N"/>
</dbReference>
<dbReference type="Gene3D" id="2.40.110.10">
    <property type="entry name" value="Butyryl-CoA Dehydrogenase, subunit A, domain 2"/>
    <property type="match status" value="1"/>
</dbReference>
<dbReference type="Proteomes" id="UP001069090">
    <property type="component" value="Unassembled WGS sequence"/>
</dbReference>
<dbReference type="InterPro" id="IPR006091">
    <property type="entry name" value="Acyl-CoA_Oxase/DH_mid-dom"/>
</dbReference>
<keyword evidence="5 8" id="KW-0285">Flavoprotein</keyword>
<dbReference type="PROSITE" id="PS00072">
    <property type="entry name" value="ACYL_COA_DH_1"/>
    <property type="match status" value="1"/>
</dbReference>
<dbReference type="InterPro" id="IPR046373">
    <property type="entry name" value="Acyl-CoA_Oxase/DH_mid-dom_sf"/>
</dbReference>
<dbReference type="PANTHER" id="PTHR43884:SF12">
    <property type="entry name" value="ISOVALERYL-COA DEHYDROGENASE, MITOCHONDRIAL-RELATED"/>
    <property type="match status" value="1"/>
</dbReference>